<proteinExistence type="predicted"/>
<reference evidence="2" key="1">
    <citation type="submission" date="2021-01" db="EMBL/GenBank/DDBJ databases">
        <authorList>
            <person name="Kaushik A."/>
        </authorList>
    </citation>
    <scope>NUCLEOTIDE SEQUENCE</scope>
    <source>
        <strain evidence="2">AG3-1AP</strain>
    </source>
</reference>
<comment type="caution">
    <text evidence="2">The sequence shown here is derived from an EMBL/GenBank/DDBJ whole genome shotgun (WGS) entry which is preliminary data.</text>
</comment>
<evidence type="ECO:0000313" key="3">
    <source>
        <dbReference type="Proteomes" id="UP000663831"/>
    </source>
</evidence>
<gene>
    <name evidence="2" type="ORF">RDB_LOCUS164809</name>
</gene>
<dbReference type="OrthoDB" id="10280902at2759"/>
<protein>
    <submittedName>
        <fullName evidence="2">Uncharacterized protein</fullName>
    </submittedName>
</protein>
<sequence>MESTLISEDDVDNTDEGFKTKMTPLIEPLMAELKALESKADLIEAKFEIQKSEARRNATESEAELATVENLLKGQRRAIMLLRRKLLACRLMIDGYPSEELLELLKSGRRS</sequence>
<feature type="coiled-coil region" evidence="1">
    <location>
        <begin position="26"/>
        <end position="71"/>
    </location>
</feature>
<organism evidence="2 3">
    <name type="scientific">Rhizoctonia solani</name>
    <dbReference type="NCBI Taxonomy" id="456999"/>
    <lineage>
        <taxon>Eukaryota</taxon>
        <taxon>Fungi</taxon>
        <taxon>Dikarya</taxon>
        <taxon>Basidiomycota</taxon>
        <taxon>Agaricomycotina</taxon>
        <taxon>Agaricomycetes</taxon>
        <taxon>Cantharellales</taxon>
        <taxon>Ceratobasidiaceae</taxon>
        <taxon>Rhizoctonia</taxon>
    </lineage>
</organism>
<accession>A0A8H3DNF0</accession>
<evidence type="ECO:0000256" key="1">
    <source>
        <dbReference type="SAM" id="Coils"/>
    </source>
</evidence>
<keyword evidence="1" id="KW-0175">Coiled coil</keyword>
<dbReference type="EMBL" id="CAJMWV010008547">
    <property type="protein sequence ID" value="CAE6535832.1"/>
    <property type="molecule type" value="Genomic_DNA"/>
</dbReference>
<dbReference type="AlphaFoldDB" id="A0A8H3DNF0"/>
<evidence type="ECO:0000313" key="2">
    <source>
        <dbReference type="EMBL" id="CAE6535832.1"/>
    </source>
</evidence>
<dbReference type="Proteomes" id="UP000663831">
    <property type="component" value="Unassembled WGS sequence"/>
</dbReference>
<name>A0A8H3DNF0_9AGAM</name>